<feature type="domain" description="FtsK" evidence="6">
    <location>
        <begin position="970"/>
        <end position="1166"/>
    </location>
</feature>
<dbReference type="SMART" id="SM00382">
    <property type="entry name" value="AAA"/>
    <property type="match status" value="3"/>
</dbReference>
<dbReference type="Gene3D" id="3.40.50.300">
    <property type="entry name" value="P-loop containing nucleotide triphosphate hydrolases"/>
    <property type="match status" value="4"/>
</dbReference>
<dbReference type="InterPro" id="IPR050206">
    <property type="entry name" value="FtsK/SpoIIIE/SftA"/>
</dbReference>
<evidence type="ECO:0000256" key="2">
    <source>
        <dbReference type="ARBA" id="ARBA00022840"/>
    </source>
</evidence>
<dbReference type="CDD" id="cd00060">
    <property type="entry name" value="FHA"/>
    <property type="match status" value="1"/>
</dbReference>
<evidence type="ECO:0000256" key="5">
    <source>
        <dbReference type="SAM" id="Phobius"/>
    </source>
</evidence>
<feature type="domain" description="FtsK" evidence="6">
    <location>
        <begin position="629"/>
        <end position="821"/>
    </location>
</feature>
<sequence length="1456" mass="155454">MRLTFTATHVPSGSSADFVIECDEETLLGEVVELAARRLGQGADALVGLAVDAVPTTPHARIGDGILLEGARVTFGAPAPVLPLPEDLPSVRIVSGPGAGTVVVLDAGIAHIGSAPDATVRLPDRSAPEYAAVLRLDLNRRFTLIPTQGSRVLVDRTEIDDETPVEPGSVVTVGDTLLTVAVPDADRAAITLTPGGGSLDYTRPPRLLPEENPTVFKLPAVPGQQSRRSIPIIAALAPLGMAAVMISIFHNVAYLAFGLMSPIIMFGNAWWDRRNGKKSHKQRVAEYEETKKAVEADALEAVVQHQRELRTSAPDPATVLDIAVRRRARLWERRRTDPDYLVLRVGTADVPSGVVLEDPSALEHRRAVDKLAEDVPVVVDLAERGVVGVAGREEHTRHLTSWFVAQLATLQSPRDTQFVVLTDAQSSDDWAWVRWVPQARPGFGQDAVIAIGNDAETLGARVAELGQLIDARQRAMRESNSRGIPGPDVVVVLDGARRLRALPGLIRILKEGPAVGVRAICIEVEARLLPEECSAVVSVGAERITLAAQRQATITDIRPDWIPDGWFETVARAIAPMVDADDESDAGGLPTSSRLLDVMLLEPPTGRAITAKWSMRPRTTEVVIGESLDGPFSFDLRRDGPHGLVAGTTGSGKSELLQTIVASLAATNTPEGMNFVLIDYKGGAAFRDFAPLPHTVGMVTDLDTHLVERALESLGAELRRREHILADAAAKDIEDYVDRMGRGERLPAMPRLLIVIDEFASLVRELPDFVTGLVNIAQRGRSLGIHLILATQRPTGVVSNDIRANTNLRIALRVTDSSESTDVIDAGDAAQIQKSTPGRGYIRLGAGALLPFQSGRVGGRRPGQSTVRRQVWAGTVSWGSLGTTPPAPPKTEEQRSEERTDLQELVAAVADASAVLGGPAPYRPWLDALPETLLFTDLNDSAWELDDSTATPARVNPLAFALQDFPAEQAQRVRSLDLDSDGHLYVVGAPRSGRSQVLRTLAAAVARNTSAADVHVYALDCGNGALLPIQALPHAGAVVQRVQTERAQRLLTKLTQELARRQQVLADGGFAGIVEQRAAAPTPAGRLPHIVFMLDRWEGFVGSLGELDHGAPTDQVMTLLREGASVGIHLVITGDRQLLSSRMATLVEDKLVLRLSDRGDYGLAALNPRKLPEQVPDGRAFASETATETQIALLAAAGTGQAQAAAITALATFATERDRAVERARRPFRVDQLSGPVPFDRAWEMRDDDADLFGLVGIGGDDLSAIGPDLATAGSFIVGGPAKSGRSSTLLAITRSVLRGGGEVVLVTPRQSPLRTLASEPGVLATVEGTDLTEDLLAPWFDGQPGRRVLVIDDAELVKDAPAKAWLQGFVKRAADGGQAIVAGGLTAELGVGFTGWQVDMKRNRSGALLSPQAITEGDLLGMRLPRSSVVERVQVGTALVHLGDGELVSVQVPTP</sequence>
<dbReference type="GO" id="GO:0005524">
    <property type="term" value="F:ATP binding"/>
    <property type="evidence" value="ECO:0007669"/>
    <property type="project" value="UniProtKB-UniRule"/>
</dbReference>
<dbReference type="SUPFAM" id="SSF49879">
    <property type="entry name" value="SMAD/FHA domain"/>
    <property type="match status" value="1"/>
</dbReference>
<keyword evidence="2 3" id="KW-0067">ATP-binding</keyword>
<dbReference type="GO" id="GO:0016020">
    <property type="term" value="C:membrane"/>
    <property type="evidence" value="ECO:0007669"/>
    <property type="project" value="UniProtKB-SubCell"/>
</dbReference>
<keyword evidence="1 3" id="KW-0547">Nucleotide-binding</keyword>
<proteinExistence type="predicted"/>
<reference evidence="7" key="1">
    <citation type="submission" date="2021-05" db="EMBL/GenBank/DDBJ databases">
        <title>Novel Bacillus species.</title>
        <authorList>
            <person name="Liu G."/>
        </authorList>
    </citation>
    <scope>NUCLEOTIDE SEQUENCE</scope>
    <source>
        <strain evidence="7">FJAT-50051</strain>
    </source>
</reference>
<dbReference type="CDD" id="cd01127">
    <property type="entry name" value="TrwB_TraG_TraD_VirD4"/>
    <property type="match status" value="1"/>
</dbReference>
<comment type="caution">
    <text evidence="7">The sequence shown here is derived from an EMBL/GenBank/DDBJ whole genome shotgun (WGS) entry which is preliminary data.</text>
</comment>
<dbReference type="Pfam" id="PF01580">
    <property type="entry name" value="FtsK_SpoIIIE"/>
    <property type="match status" value="2"/>
</dbReference>
<feature type="region of interest" description="Disordered" evidence="4">
    <location>
        <begin position="877"/>
        <end position="898"/>
    </location>
</feature>
<keyword evidence="5" id="KW-0472">Membrane</keyword>
<dbReference type="InterPro" id="IPR027417">
    <property type="entry name" value="P-loop_NTPase"/>
</dbReference>
<dbReference type="GO" id="GO:0003677">
    <property type="term" value="F:DNA binding"/>
    <property type="evidence" value="ECO:0007669"/>
    <property type="project" value="InterPro"/>
</dbReference>
<evidence type="ECO:0000256" key="1">
    <source>
        <dbReference type="ARBA" id="ARBA00022741"/>
    </source>
</evidence>
<gene>
    <name evidence="7" type="ORF">KHB02_09145</name>
</gene>
<accession>A0A942SWM0</accession>
<evidence type="ECO:0000256" key="3">
    <source>
        <dbReference type="PROSITE-ProRule" id="PRU00289"/>
    </source>
</evidence>
<dbReference type="SUPFAM" id="SSF52540">
    <property type="entry name" value="P-loop containing nucleoside triphosphate hydrolases"/>
    <property type="match status" value="2"/>
</dbReference>
<evidence type="ECO:0000259" key="6">
    <source>
        <dbReference type="PROSITE" id="PS50901"/>
    </source>
</evidence>
<feature type="binding site" evidence="3">
    <location>
        <begin position="988"/>
        <end position="995"/>
    </location>
    <ligand>
        <name>ATP</name>
        <dbReference type="ChEBI" id="CHEBI:30616"/>
    </ligand>
</feature>
<evidence type="ECO:0000256" key="4">
    <source>
        <dbReference type="SAM" id="MobiDB-lite"/>
    </source>
</evidence>
<dbReference type="PANTHER" id="PTHR22683">
    <property type="entry name" value="SPORULATION PROTEIN RELATED"/>
    <property type="match status" value="1"/>
</dbReference>
<dbReference type="InterPro" id="IPR003593">
    <property type="entry name" value="AAA+_ATPase"/>
</dbReference>
<keyword evidence="5" id="KW-1133">Transmembrane helix</keyword>
<evidence type="ECO:0000313" key="7">
    <source>
        <dbReference type="EMBL" id="MBS4181549.1"/>
    </source>
</evidence>
<feature type="binding site" evidence="3">
    <location>
        <begin position="647"/>
        <end position="654"/>
    </location>
    <ligand>
        <name>ATP</name>
        <dbReference type="ChEBI" id="CHEBI:30616"/>
    </ligand>
</feature>
<organism evidence="7">
    <name type="scientific">Neobacillus citreus</name>
    <dbReference type="NCBI Taxonomy" id="2833578"/>
    <lineage>
        <taxon>Bacteria</taxon>
        <taxon>Bacillati</taxon>
        <taxon>Bacillota</taxon>
        <taxon>Bacilli</taxon>
        <taxon>Bacillales</taxon>
        <taxon>Bacillaceae</taxon>
        <taxon>Neobacillus</taxon>
    </lineage>
</organism>
<dbReference type="EMBL" id="JAGYPE010000002">
    <property type="protein sequence ID" value="MBS4181549.1"/>
    <property type="molecule type" value="Genomic_DNA"/>
</dbReference>
<dbReference type="InterPro" id="IPR008984">
    <property type="entry name" value="SMAD_FHA_dom_sf"/>
</dbReference>
<dbReference type="PROSITE" id="PS50901">
    <property type="entry name" value="FTSK"/>
    <property type="match status" value="2"/>
</dbReference>
<dbReference type="InterPro" id="IPR002543">
    <property type="entry name" value="FtsK_dom"/>
</dbReference>
<dbReference type="Gene3D" id="2.60.200.20">
    <property type="match status" value="1"/>
</dbReference>
<protein>
    <recommendedName>
        <fullName evidence="6">FtsK domain-containing protein</fullName>
    </recommendedName>
</protein>
<feature type="transmembrane region" description="Helical" evidence="5">
    <location>
        <begin position="230"/>
        <end position="248"/>
    </location>
</feature>
<dbReference type="PANTHER" id="PTHR22683:SF1">
    <property type="entry name" value="TYPE VII SECRETION SYSTEM PROTEIN ESSC"/>
    <property type="match status" value="1"/>
</dbReference>
<keyword evidence="5" id="KW-0812">Transmembrane</keyword>
<name>A0A942SWM0_9BACI</name>